<feature type="region of interest" description="Disordered" evidence="1">
    <location>
        <begin position="1"/>
        <end position="32"/>
    </location>
</feature>
<accession>A0A9D4YRZ4</accession>
<dbReference type="VEuPathDB" id="VectorBase:RSAN_030315"/>
<feature type="compositionally biased region" description="Basic and acidic residues" evidence="1">
    <location>
        <begin position="1"/>
        <end position="12"/>
    </location>
</feature>
<evidence type="ECO:0000256" key="1">
    <source>
        <dbReference type="SAM" id="MobiDB-lite"/>
    </source>
</evidence>
<comment type="caution">
    <text evidence="2">The sequence shown here is derived from an EMBL/GenBank/DDBJ whole genome shotgun (WGS) entry which is preliminary data.</text>
</comment>
<gene>
    <name evidence="2" type="ORF">HPB52_024656</name>
</gene>
<evidence type="ECO:0000313" key="2">
    <source>
        <dbReference type="EMBL" id="KAH7986902.1"/>
    </source>
</evidence>
<dbReference type="AlphaFoldDB" id="A0A9D4YRZ4"/>
<protein>
    <submittedName>
        <fullName evidence="2">Uncharacterized protein</fullName>
    </submittedName>
</protein>
<dbReference type="Proteomes" id="UP000821837">
    <property type="component" value="Unassembled WGS sequence"/>
</dbReference>
<reference evidence="2" key="1">
    <citation type="journal article" date="2020" name="Cell">
        <title>Large-Scale Comparative Analyses of Tick Genomes Elucidate Their Genetic Diversity and Vector Capacities.</title>
        <authorList>
            <consortium name="Tick Genome and Microbiome Consortium (TIGMIC)"/>
            <person name="Jia N."/>
            <person name="Wang J."/>
            <person name="Shi W."/>
            <person name="Du L."/>
            <person name="Sun Y."/>
            <person name="Zhan W."/>
            <person name="Jiang J.F."/>
            <person name="Wang Q."/>
            <person name="Zhang B."/>
            <person name="Ji P."/>
            <person name="Bell-Sakyi L."/>
            <person name="Cui X.M."/>
            <person name="Yuan T.T."/>
            <person name="Jiang B.G."/>
            <person name="Yang W.F."/>
            <person name="Lam T.T."/>
            <person name="Chang Q.C."/>
            <person name="Ding S.J."/>
            <person name="Wang X.J."/>
            <person name="Zhu J.G."/>
            <person name="Ruan X.D."/>
            <person name="Zhao L."/>
            <person name="Wei J.T."/>
            <person name="Ye R.Z."/>
            <person name="Que T.C."/>
            <person name="Du C.H."/>
            <person name="Zhou Y.H."/>
            <person name="Cheng J.X."/>
            <person name="Dai P.F."/>
            <person name="Guo W.B."/>
            <person name="Han X.H."/>
            <person name="Huang E.J."/>
            <person name="Li L.F."/>
            <person name="Wei W."/>
            <person name="Gao Y.C."/>
            <person name="Liu J.Z."/>
            <person name="Shao H.Z."/>
            <person name="Wang X."/>
            <person name="Wang C.C."/>
            <person name="Yang T.C."/>
            <person name="Huo Q.B."/>
            <person name="Li W."/>
            <person name="Chen H.Y."/>
            <person name="Chen S.E."/>
            <person name="Zhou L.G."/>
            <person name="Ni X.B."/>
            <person name="Tian J.H."/>
            <person name="Sheng Y."/>
            <person name="Liu T."/>
            <person name="Pan Y.S."/>
            <person name="Xia L.Y."/>
            <person name="Li J."/>
            <person name="Zhao F."/>
            <person name="Cao W.C."/>
        </authorList>
    </citation>
    <scope>NUCLEOTIDE SEQUENCE</scope>
    <source>
        <strain evidence="2">Rsan-2018</strain>
    </source>
</reference>
<reference evidence="2" key="2">
    <citation type="submission" date="2021-09" db="EMBL/GenBank/DDBJ databases">
        <authorList>
            <person name="Jia N."/>
            <person name="Wang J."/>
            <person name="Shi W."/>
            <person name="Du L."/>
            <person name="Sun Y."/>
            <person name="Zhan W."/>
            <person name="Jiang J."/>
            <person name="Wang Q."/>
            <person name="Zhang B."/>
            <person name="Ji P."/>
            <person name="Sakyi L.B."/>
            <person name="Cui X."/>
            <person name="Yuan T."/>
            <person name="Jiang B."/>
            <person name="Yang W."/>
            <person name="Lam T.T.-Y."/>
            <person name="Chang Q."/>
            <person name="Ding S."/>
            <person name="Wang X."/>
            <person name="Zhu J."/>
            <person name="Ruan X."/>
            <person name="Zhao L."/>
            <person name="Wei J."/>
            <person name="Que T."/>
            <person name="Du C."/>
            <person name="Cheng J."/>
            <person name="Dai P."/>
            <person name="Han X."/>
            <person name="Huang E."/>
            <person name="Gao Y."/>
            <person name="Liu J."/>
            <person name="Shao H."/>
            <person name="Ye R."/>
            <person name="Li L."/>
            <person name="Wei W."/>
            <person name="Wang X."/>
            <person name="Wang C."/>
            <person name="Huo Q."/>
            <person name="Li W."/>
            <person name="Guo W."/>
            <person name="Chen H."/>
            <person name="Chen S."/>
            <person name="Zhou L."/>
            <person name="Zhou L."/>
            <person name="Ni X."/>
            <person name="Tian J."/>
            <person name="Zhou Y."/>
            <person name="Sheng Y."/>
            <person name="Liu T."/>
            <person name="Pan Y."/>
            <person name="Xia L."/>
            <person name="Li J."/>
            <person name="Zhao F."/>
            <person name="Cao W."/>
        </authorList>
    </citation>
    <scope>NUCLEOTIDE SEQUENCE</scope>
    <source>
        <strain evidence="2">Rsan-2018</strain>
        <tissue evidence="2">Larvae</tissue>
    </source>
</reference>
<dbReference type="EMBL" id="JABSTV010000225">
    <property type="protein sequence ID" value="KAH7986902.1"/>
    <property type="molecule type" value="Genomic_DNA"/>
</dbReference>
<sequence length="208" mass="23726">MRRGSESEDKSAHGNPEIAFAPESRKNERFGDLTPEHRLEALRAEMEKLSQVIGGSARDSEPAFGRRDRCGEPRRYSGVLTGVLPQFPTEPEAPVWFETVERVLEAYEVPREFWGELVFPLVAGKVQFLSTRVSALEHRNHQKVKQTVLDELKLSAGKYLKRFLGSGKLANEGWRPFATHLEYYLHLYPDARGVSTFERLEELLVADQ</sequence>
<name>A0A9D4YRZ4_RHISA</name>
<proteinExistence type="predicted"/>
<dbReference type="PANTHER" id="PTHR46888">
    <property type="entry name" value="ZINC KNUCKLE DOMAINCONTAINING PROTEIN-RELATED"/>
    <property type="match status" value="1"/>
</dbReference>
<organism evidence="2 3">
    <name type="scientific">Rhipicephalus sanguineus</name>
    <name type="common">Brown dog tick</name>
    <name type="synonym">Ixodes sanguineus</name>
    <dbReference type="NCBI Taxonomy" id="34632"/>
    <lineage>
        <taxon>Eukaryota</taxon>
        <taxon>Metazoa</taxon>
        <taxon>Ecdysozoa</taxon>
        <taxon>Arthropoda</taxon>
        <taxon>Chelicerata</taxon>
        <taxon>Arachnida</taxon>
        <taxon>Acari</taxon>
        <taxon>Parasitiformes</taxon>
        <taxon>Ixodida</taxon>
        <taxon>Ixodoidea</taxon>
        <taxon>Ixodidae</taxon>
        <taxon>Rhipicephalinae</taxon>
        <taxon>Rhipicephalus</taxon>
        <taxon>Rhipicephalus</taxon>
    </lineage>
</organism>
<evidence type="ECO:0000313" key="3">
    <source>
        <dbReference type="Proteomes" id="UP000821837"/>
    </source>
</evidence>
<dbReference type="PANTHER" id="PTHR46888:SF1">
    <property type="entry name" value="RIBONUCLEASE H"/>
    <property type="match status" value="1"/>
</dbReference>
<keyword evidence="3" id="KW-1185">Reference proteome</keyword>
<feature type="compositionally biased region" description="Basic and acidic residues" evidence="1">
    <location>
        <begin position="23"/>
        <end position="32"/>
    </location>
</feature>